<protein>
    <submittedName>
        <fullName evidence="1">Uncharacterized protein</fullName>
    </submittedName>
</protein>
<proteinExistence type="predicted"/>
<name>A0ABT1F4M3_9PROT</name>
<accession>A0ABT1F4M3</accession>
<reference evidence="1 2" key="1">
    <citation type="submission" date="2022-06" db="EMBL/GenBank/DDBJ databases">
        <title>Acetobacer genomes from food samples.</title>
        <authorList>
            <person name="Sombolestani A."/>
        </authorList>
    </citation>
    <scope>NUCLEOTIDE SEQUENCE [LARGE SCALE GENOMIC DNA]</scope>
    <source>
        <strain evidence="1 2">R-83285</strain>
    </source>
</reference>
<keyword evidence="2" id="KW-1185">Reference proteome</keyword>
<evidence type="ECO:0000313" key="2">
    <source>
        <dbReference type="Proteomes" id="UP001523528"/>
    </source>
</evidence>
<dbReference type="EMBL" id="JAMYZZ010000090">
    <property type="protein sequence ID" value="MCP1260106.1"/>
    <property type="molecule type" value="Genomic_DNA"/>
</dbReference>
<organism evidence="1 2">
    <name type="scientific">Acetobacter lambici</name>
    <dbReference type="NCBI Taxonomy" id="1332824"/>
    <lineage>
        <taxon>Bacteria</taxon>
        <taxon>Pseudomonadati</taxon>
        <taxon>Pseudomonadota</taxon>
        <taxon>Alphaproteobacteria</taxon>
        <taxon>Acetobacterales</taxon>
        <taxon>Acetobacteraceae</taxon>
        <taxon>Acetobacter</taxon>
    </lineage>
</organism>
<dbReference type="Proteomes" id="UP001523528">
    <property type="component" value="Unassembled WGS sequence"/>
</dbReference>
<sequence>MKKHSLPSEIHDIILITTKKRHQELVDVYIISQVPDVNKFFQECWQKEHMNYDILERHIYEINTSTYDKLDTLNKFYRYKLYEKIRKISNLDDICDAETLAYAVVNFIDSIDKNILDSFELASYSYRELLQVQRITKTRLTRKANRYRINIRRILSLSRDDDEFQLSFDNDKKERYQQIKFNGYSVQDSINRKIKNNRSRDWSISQSLNQKGV</sequence>
<evidence type="ECO:0000313" key="1">
    <source>
        <dbReference type="EMBL" id="MCP1260106.1"/>
    </source>
</evidence>
<comment type="caution">
    <text evidence="1">The sequence shown here is derived from an EMBL/GenBank/DDBJ whole genome shotgun (WGS) entry which is preliminary data.</text>
</comment>
<gene>
    <name evidence="1" type="ORF">NKW50_16205</name>
</gene>
<dbReference type="RefSeq" id="WP_165993379.1">
    <property type="nucleotide sequence ID" value="NZ_JAMYZY010000122.1"/>
</dbReference>